<dbReference type="AlphaFoldDB" id="A0A183EN58"/>
<name>A0A183EN58_9BILA</name>
<evidence type="ECO:0000313" key="2">
    <source>
        <dbReference type="EMBL" id="VDN39962.1"/>
    </source>
</evidence>
<dbReference type="Proteomes" id="UP000271098">
    <property type="component" value="Unassembled WGS sequence"/>
</dbReference>
<keyword evidence="1" id="KW-0472">Membrane</keyword>
<reference evidence="2 3" key="2">
    <citation type="submission" date="2018-11" db="EMBL/GenBank/DDBJ databases">
        <authorList>
            <consortium name="Pathogen Informatics"/>
        </authorList>
    </citation>
    <scope>NUCLEOTIDE SEQUENCE [LARGE SCALE GENOMIC DNA]</scope>
</reference>
<keyword evidence="1" id="KW-1133">Transmembrane helix</keyword>
<protein>
    <submittedName>
        <fullName evidence="4">GPI mannosyltransferase 2</fullName>
    </submittedName>
</protein>
<dbReference type="OrthoDB" id="2373987at2759"/>
<evidence type="ECO:0000256" key="1">
    <source>
        <dbReference type="SAM" id="Phobius"/>
    </source>
</evidence>
<gene>
    <name evidence="2" type="ORF">GPUH_LOCUS22399</name>
</gene>
<keyword evidence="3" id="KW-1185">Reference proteome</keyword>
<evidence type="ECO:0000313" key="4">
    <source>
        <dbReference type="WBParaSite" id="GPUH_0002242601-mRNA-1"/>
    </source>
</evidence>
<reference evidence="4" key="1">
    <citation type="submission" date="2016-06" db="UniProtKB">
        <authorList>
            <consortium name="WormBaseParasite"/>
        </authorList>
    </citation>
    <scope>IDENTIFICATION</scope>
</reference>
<feature type="transmembrane region" description="Helical" evidence="1">
    <location>
        <begin position="39"/>
        <end position="61"/>
    </location>
</feature>
<organism evidence="4">
    <name type="scientific">Gongylonema pulchrum</name>
    <dbReference type="NCBI Taxonomy" id="637853"/>
    <lineage>
        <taxon>Eukaryota</taxon>
        <taxon>Metazoa</taxon>
        <taxon>Ecdysozoa</taxon>
        <taxon>Nematoda</taxon>
        <taxon>Chromadorea</taxon>
        <taxon>Rhabditida</taxon>
        <taxon>Spirurina</taxon>
        <taxon>Spiruromorpha</taxon>
        <taxon>Spiruroidea</taxon>
        <taxon>Gongylonematidae</taxon>
        <taxon>Gongylonema</taxon>
    </lineage>
</organism>
<sequence length="174" mass="20323">MLCFSLGVNTMYQAYTGNRVQTADGSVTQMKETYSSGRLVFIIVYLLQLYKMIASIFATIFCNQSSCCLQKNEDLEWKFTRCHIYLEYFEWYTAIPPPFNLLYNTASMIRMTVSSDYQFVIPVRIHTVLSISTSCSFIFKLLLAINTFDDFFVPLVSYFSYLYNSRRSFKKILP</sequence>
<dbReference type="EMBL" id="UYRT01094997">
    <property type="protein sequence ID" value="VDN39962.1"/>
    <property type="molecule type" value="Genomic_DNA"/>
</dbReference>
<evidence type="ECO:0000313" key="3">
    <source>
        <dbReference type="Proteomes" id="UP000271098"/>
    </source>
</evidence>
<dbReference type="WBParaSite" id="GPUH_0002242601-mRNA-1">
    <property type="protein sequence ID" value="GPUH_0002242601-mRNA-1"/>
    <property type="gene ID" value="GPUH_0002242601"/>
</dbReference>
<proteinExistence type="predicted"/>
<accession>A0A183EN58</accession>
<keyword evidence="1" id="KW-0812">Transmembrane</keyword>